<reference evidence="1 2" key="1">
    <citation type="submission" date="2021-06" db="EMBL/GenBank/DDBJ databases">
        <title>Caerostris extrusa draft genome.</title>
        <authorList>
            <person name="Kono N."/>
            <person name="Arakawa K."/>
        </authorList>
    </citation>
    <scope>NUCLEOTIDE SEQUENCE [LARGE SCALE GENOMIC DNA]</scope>
</reference>
<evidence type="ECO:0000313" key="2">
    <source>
        <dbReference type="Proteomes" id="UP001054945"/>
    </source>
</evidence>
<evidence type="ECO:0000313" key="1">
    <source>
        <dbReference type="EMBL" id="GIX74144.1"/>
    </source>
</evidence>
<dbReference type="AlphaFoldDB" id="A0AAV4MTC9"/>
<keyword evidence="2" id="KW-1185">Reference proteome</keyword>
<proteinExistence type="predicted"/>
<organism evidence="1 2">
    <name type="scientific">Caerostris extrusa</name>
    <name type="common">Bark spider</name>
    <name type="synonym">Caerostris bankana</name>
    <dbReference type="NCBI Taxonomy" id="172846"/>
    <lineage>
        <taxon>Eukaryota</taxon>
        <taxon>Metazoa</taxon>
        <taxon>Ecdysozoa</taxon>
        <taxon>Arthropoda</taxon>
        <taxon>Chelicerata</taxon>
        <taxon>Arachnida</taxon>
        <taxon>Araneae</taxon>
        <taxon>Araneomorphae</taxon>
        <taxon>Entelegynae</taxon>
        <taxon>Araneoidea</taxon>
        <taxon>Araneidae</taxon>
        <taxon>Caerostris</taxon>
    </lineage>
</organism>
<dbReference type="EMBL" id="BPLR01020032">
    <property type="protein sequence ID" value="GIX74144.1"/>
    <property type="molecule type" value="Genomic_DNA"/>
</dbReference>
<dbReference type="Proteomes" id="UP001054945">
    <property type="component" value="Unassembled WGS sequence"/>
</dbReference>
<comment type="caution">
    <text evidence="1">The sequence shown here is derived from an EMBL/GenBank/DDBJ whole genome shotgun (WGS) entry which is preliminary data.</text>
</comment>
<accession>A0AAV4MTC9</accession>
<gene>
    <name evidence="1" type="ORF">CEXT_709321</name>
</gene>
<protein>
    <submittedName>
        <fullName evidence="1">Uncharacterized protein</fullName>
    </submittedName>
</protein>
<name>A0AAV4MTC9_CAEEX</name>
<sequence length="124" mass="13609">MVISVDAFTVVALSLTSHRLLEEKGDDSIQTRFLRHVQTLTPPLFSSSSENGGRKRFFIMKEKIYQWGHGASLKERKEGNGVDPGFVAPESPPRSLAIPPEALASIPVWTDLSIPLADGQMSAF</sequence>